<feature type="compositionally biased region" description="Low complexity" evidence="1">
    <location>
        <begin position="270"/>
        <end position="281"/>
    </location>
</feature>
<dbReference type="InterPro" id="IPR013761">
    <property type="entry name" value="SAM/pointed_sf"/>
</dbReference>
<dbReference type="InterPro" id="IPR029071">
    <property type="entry name" value="Ubiquitin-like_domsf"/>
</dbReference>
<feature type="compositionally biased region" description="Basic residues" evidence="1">
    <location>
        <begin position="293"/>
        <end position="303"/>
    </location>
</feature>
<feature type="region of interest" description="Disordered" evidence="1">
    <location>
        <begin position="25"/>
        <end position="134"/>
    </location>
</feature>
<dbReference type="SUPFAM" id="SSF54236">
    <property type="entry name" value="Ubiquitin-like"/>
    <property type="match status" value="1"/>
</dbReference>
<protein>
    <recommendedName>
        <fullName evidence="6">AAA+ ATPase domain-containing protein</fullName>
    </recommendedName>
</protein>
<dbReference type="PROSITE" id="PS50105">
    <property type="entry name" value="SAM_DOMAIN"/>
    <property type="match status" value="1"/>
</dbReference>
<dbReference type="InterPro" id="IPR000159">
    <property type="entry name" value="RA_dom"/>
</dbReference>
<reference evidence="4" key="1">
    <citation type="submission" date="2023-01" db="EMBL/GenBank/DDBJ databases">
        <title>The chitinases involved in constricting ring structure development in the nematode-trapping fungus Drechslerella dactyloides.</title>
        <authorList>
            <person name="Wang R."/>
            <person name="Zhang L."/>
            <person name="Tang P."/>
            <person name="Li S."/>
            <person name="Liang L."/>
        </authorList>
    </citation>
    <scope>NUCLEOTIDE SEQUENCE</scope>
    <source>
        <strain evidence="4">YMF1.00031</strain>
    </source>
</reference>
<feature type="compositionally biased region" description="Basic and acidic residues" evidence="1">
    <location>
        <begin position="787"/>
        <end position="804"/>
    </location>
</feature>
<feature type="region of interest" description="Disordered" evidence="1">
    <location>
        <begin position="270"/>
        <end position="303"/>
    </location>
</feature>
<feature type="compositionally biased region" description="Low complexity" evidence="1">
    <location>
        <begin position="1521"/>
        <end position="1533"/>
    </location>
</feature>
<evidence type="ECO:0000259" key="3">
    <source>
        <dbReference type="PROSITE" id="PS50200"/>
    </source>
</evidence>
<dbReference type="Pfam" id="PF00788">
    <property type="entry name" value="RA"/>
    <property type="match status" value="1"/>
</dbReference>
<dbReference type="CDD" id="cd00009">
    <property type="entry name" value="AAA"/>
    <property type="match status" value="1"/>
</dbReference>
<gene>
    <name evidence="4" type="ORF">Dda_2803</name>
</gene>
<dbReference type="InterPro" id="IPR001660">
    <property type="entry name" value="SAM"/>
</dbReference>
<dbReference type="GO" id="GO:0007165">
    <property type="term" value="P:signal transduction"/>
    <property type="evidence" value="ECO:0007669"/>
    <property type="project" value="InterPro"/>
</dbReference>
<dbReference type="PROSITE" id="PS50200">
    <property type="entry name" value="RA"/>
    <property type="match status" value="1"/>
</dbReference>
<name>A0AAD6J4K9_DREDA</name>
<comment type="caution">
    <text evidence="4">The sequence shown here is derived from an EMBL/GenBank/DDBJ whole genome shotgun (WGS) entry which is preliminary data.</text>
</comment>
<feature type="region of interest" description="Disordered" evidence="1">
    <location>
        <begin position="1511"/>
        <end position="1548"/>
    </location>
</feature>
<feature type="region of interest" description="Disordered" evidence="1">
    <location>
        <begin position="218"/>
        <end position="242"/>
    </location>
</feature>
<feature type="compositionally biased region" description="Basic and acidic residues" evidence="1">
    <location>
        <begin position="1679"/>
        <end position="1701"/>
    </location>
</feature>
<dbReference type="SUPFAM" id="SSF52540">
    <property type="entry name" value="P-loop containing nucleoside triphosphate hydrolases"/>
    <property type="match status" value="1"/>
</dbReference>
<feature type="region of interest" description="Disordered" evidence="1">
    <location>
        <begin position="1303"/>
        <end position="1355"/>
    </location>
</feature>
<feature type="domain" description="SAM" evidence="2">
    <location>
        <begin position="1373"/>
        <end position="1436"/>
    </location>
</feature>
<dbReference type="SMART" id="SM00382">
    <property type="entry name" value="AAA"/>
    <property type="match status" value="1"/>
</dbReference>
<accession>A0AAD6J4K9</accession>
<dbReference type="GO" id="GO:0005524">
    <property type="term" value="F:ATP binding"/>
    <property type="evidence" value="ECO:0007669"/>
    <property type="project" value="InterPro"/>
</dbReference>
<dbReference type="PANTHER" id="PTHR23389:SF21">
    <property type="entry name" value="ATPASE FAMILY AAA DOMAIN-CONTAINING PROTEIN 5"/>
    <property type="match status" value="1"/>
</dbReference>
<feature type="region of interest" description="Disordered" evidence="1">
    <location>
        <begin position="1797"/>
        <end position="1818"/>
    </location>
</feature>
<dbReference type="GO" id="GO:0016887">
    <property type="term" value="F:ATP hydrolysis activity"/>
    <property type="evidence" value="ECO:0007669"/>
    <property type="project" value="InterPro"/>
</dbReference>
<dbReference type="Proteomes" id="UP001221413">
    <property type="component" value="Unassembled WGS sequence"/>
</dbReference>
<feature type="compositionally biased region" description="Polar residues" evidence="1">
    <location>
        <begin position="1325"/>
        <end position="1340"/>
    </location>
</feature>
<dbReference type="Gene3D" id="1.10.150.50">
    <property type="entry name" value="Transcription Factor, Ets-1"/>
    <property type="match status" value="1"/>
</dbReference>
<feature type="compositionally biased region" description="Polar residues" evidence="1">
    <location>
        <begin position="1664"/>
        <end position="1673"/>
    </location>
</feature>
<evidence type="ECO:0000256" key="1">
    <source>
        <dbReference type="SAM" id="MobiDB-lite"/>
    </source>
</evidence>
<feature type="compositionally biased region" description="Low complexity" evidence="1">
    <location>
        <begin position="1649"/>
        <end position="1659"/>
    </location>
</feature>
<dbReference type="Gene3D" id="3.10.20.90">
    <property type="entry name" value="Phosphatidylinositol 3-kinase Catalytic Subunit, Chain A, domain 1"/>
    <property type="match status" value="1"/>
</dbReference>
<proteinExistence type="predicted"/>
<feature type="region of interest" description="Disordered" evidence="1">
    <location>
        <begin position="663"/>
        <end position="686"/>
    </location>
</feature>
<dbReference type="Gene3D" id="3.40.50.300">
    <property type="entry name" value="P-loop containing nucleotide triphosphate hydrolases"/>
    <property type="match status" value="1"/>
</dbReference>
<dbReference type="InterPro" id="IPR003959">
    <property type="entry name" value="ATPase_AAA_core"/>
</dbReference>
<feature type="compositionally biased region" description="Basic and acidic residues" evidence="1">
    <location>
        <begin position="1535"/>
        <end position="1548"/>
    </location>
</feature>
<feature type="compositionally biased region" description="Basic residues" evidence="1">
    <location>
        <begin position="117"/>
        <end position="127"/>
    </location>
</feature>
<feature type="compositionally biased region" description="Polar residues" evidence="1">
    <location>
        <begin position="1622"/>
        <end position="1639"/>
    </location>
</feature>
<dbReference type="SMART" id="SM00314">
    <property type="entry name" value="RA"/>
    <property type="match status" value="1"/>
</dbReference>
<dbReference type="SUPFAM" id="SSF47769">
    <property type="entry name" value="SAM/Pointed domain"/>
    <property type="match status" value="1"/>
</dbReference>
<evidence type="ECO:0008006" key="6">
    <source>
        <dbReference type="Google" id="ProtNLM"/>
    </source>
</evidence>
<dbReference type="SMART" id="SM00454">
    <property type="entry name" value="SAM"/>
    <property type="match status" value="1"/>
</dbReference>
<feature type="region of interest" description="Disordered" evidence="1">
    <location>
        <begin position="149"/>
        <end position="205"/>
    </location>
</feature>
<feature type="region of interest" description="Disordered" evidence="1">
    <location>
        <begin position="751"/>
        <end position="807"/>
    </location>
</feature>
<feature type="compositionally biased region" description="Basic and acidic residues" evidence="1">
    <location>
        <begin position="90"/>
        <end position="99"/>
    </location>
</feature>
<dbReference type="GO" id="GO:0005634">
    <property type="term" value="C:nucleus"/>
    <property type="evidence" value="ECO:0007669"/>
    <property type="project" value="TreeGrafter"/>
</dbReference>
<keyword evidence="5" id="KW-1185">Reference proteome</keyword>
<sequence length="1818" mass="201660">MGGKKQNPISNFFVEIPPLDTSITYPRHITQHDPQNSIPSGITEPPVLPAPPIPTNEIEPLPVPQDALPLQAPDKPIHPFFGLTNNVSKPKLDRSKSDKSISIPPKIPQLDNSSKVTKPKKRGRKRKDQAAGNITVLFQQDGILENVVDTANSDGDFPTPSPTGSSESAESDIENAAEWGPQKKRKKNRGGAASIPSPPRSSETGTHELVEAALAISSGYHTTEDNGDVTLPNTTQTEEKKDIQAQLSNLRIAEVPVGVRSAFDVMKRSVSTSKTRSRSMSPPIVGAQEPPLKKARTRGRPRKSVAVADDSLVDELVAISAPECVPKKSLVVKLPIGRDAAAKLANPPEKKSLIVALKIDKDKLSAFVPKPHPFFMKASEKRKQVLPEGADGKVVTDPKPVNKPAASTFLFQRESKPKFKVEYHPAWPSWESMHVRNINSDEIHPKPPQHCLKNSSFSKGKLRRSAISPAESVLQLLGDNYSRTYQRHSYHEDPMGQLVPQPTIRLPERRLLGARDVMAYIKRQLPSAFYLHSESTHPAIRDLLSRVGNGDLRLTAFDVGDCETQSWTSLHAPTTSKCVLQTGQEARELSKWLGCMRITAVDTGTNSKPKTVPVKKKKKPKHELDDFVVSEDDDHDSVDELTDPEDGNVLLPGLYAPRKSEIRRKSRSAVNSIGTGAGRKPQTVPPPKLPNAILISGPSGVGKTAAVYAAAKEHDFVVFEINAGSKRGGKEIQEMVGDMSRNHLVHQAKSIEKPAPESNAPASNAINPFFKKQGVTPPQNPVSTPAQHHEEIPEPEPPKEKERAQQQQSLILIEEADILFDEDKGFWTSIITLVEKSRRPVVITCNDESRLELGDLDLYAKLRFKPASPDVAADYLTVMAAAQGHFIERSTIRGLYEEFDYDLRRTISQLNFWCQMAVGDRTWCGKWFYTRDDPDKQNERTPYGEVKRSISDGTYLRKMDAFGRELLLGEDGRSLAVADYDEAAVWKDVMDGSGVDLGDRFYHEGLEKVMQTMDSKISVLAYSDYIDSLSTLDTFGNLGTVASGSLKEVISSSWSGLKLKSSPDNLTGVKILDAERKADPLSTTSMLSIMTQILARNVLNANYRSQIPNEIGTVFAPRTESEIVDMIASKREFTRRYRRKTQDELRYPFERITAGYTQLIRPLSTLVEITPYVREIARFDLQNELEAREISSLLSQRPGGGKKRTTRASAFASEGRSRGGGRPKCEQYFRGDLKAIIETGGRWEDAVEFYTVRPKTDSPATDVEGQAAPMDVDQEVGATEVVKEASKISRLIPSILRPLSSLRARPLSPPGDEFPPLSSPELPHTPTSPRSPRNMTSPQYANMPASPNKIPSAQATPTFGQVTEIPTKNIMNWSTEDVVTFMNELGLPQYPDAWIDNEVTGEALIHLNHEELQEMGIESIGHRLQILKAVYKVKIAHEVPIEPDHYVPITANPADANPDTTFVTVSEVQQLISAVKIRDDKVYQLEQELRKVNDAFHKLREEMLPIFKTIKNETKPLPKPSSTSTQGTSTTPTYKDFESSGYERENHRPRGLEYATENVDIRREPTPQPVLSQPPTRKYSVKKAETPKYFGKGAISPTTETRGGNIREQFATVKDTNSMDSIASTLVPTPGSGLQSPPSAMSVKDRSDTTSSLPTPSSPHNGIPQRTFSTTRPSGRYGRSREDSDDRRDRSRDRERRRGTEQHPPMTSPPATEDDGNNPPTVEIFKSFRVSMDDPCYKVLPAALKRYNIQADWQHYALYIVYGDQERCLGYDEKPLILFKQLDKEGKKPMFMLRRHTSPDAAGQPSGIVTANPPGGVL</sequence>
<dbReference type="Pfam" id="PF00004">
    <property type="entry name" value="AAA"/>
    <property type="match status" value="1"/>
</dbReference>
<feature type="domain" description="Ras-associating" evidence="3">
    <location>
        <begin position="1725"/>
        <end position="1798"/>
    </location>
</feature>
<dbReference type="CDD" id="cd01786">
    <property type="entry name" value="RA_STE50"/>
    <property type="match status" value="1"/>
</dbReference>
<feature type="region of interest" description="Disordered" evidence="1">
    <location>
        <begin position="1195"/>
        <end position="1224"/>
    </location>
</feature>
<feature type="region of interest" description="Disordered" evidence="1">
    <location>
        <begin position="604"/>
        <end position="623"/>
    </location>
</feature>
<dbReference type="PANTHER" id="PTHR23389">
    <property type="entry name" value="CHROMOSOME TRANSMISSION FIDELITY FACTOR 18"/>
    <property type="match status" value="1"/>
</dbReference>
<evidence type="ECO:0000313" key="4">
    <source>
        <dbReference type="EMBL" id="KAJ6262002.1"/>
    </source>
</evidence>
<dbReference type="Pfam" id="PF07647">
    <property type="entry name" value="SAM_2"/>
    <property type="match status" value="1"/>
</dbReference>
<dbReference type="EMBL" id="JAQGDS010000003">
    <property type="protein sequence ID" value="KAJ6262002.1"/>
    <property type="molecule type" value="Genomic_DNA"/>
</dbReference>
<organism evidence="4 5">
    <name type="scientific">Drechslerella dactyloides</name>
    <name type="common">Nematode-trapping fungus</name>
    <name type="synonym">Arthrobotrys dactyloides</name>
    <dbReference type="NCBI Taxonomy" id="74499"/>
    <lineage>
        <taxon>Eukaryota</taxon>
        <taxon>Fungi</taxon>
        <taxon>Dikarya</taxon>
        <taxon>Ascomycota</taxon>
        <taxon>Pezizomycotina</taxon>
        <taxon>Orbiliomycetes</taxon>
        <taxon>Orbiliales</taxon>
        <taxon>Orbiliaceae</taxon>
        <taxon>Drechslerella</taxon>
    </lineage>
</organism>
<feature type="region of interest" description="Disordered" evidence="1">
    <location>
        <begin position="1622"/>
        <end position="1722"/>
    </location>
</feature>
<dbReference type="InterPro" id="IPR003593">
    <property type="entry name" value="AAA+_ATPase"/>
</dbReference>
<evidence type="ECO:0000313" key="5">
    <source>
        <dbReference type="Proteomes" id="UP001221413"/>
    </source>
</evidence>
<feature type="compositionally biased region" description="Low complexity" evidence="1">
    <location>
        <begin position="756"/>
        <end position="768"/>
    </location>
</feature>
<dbReference type="GO" id="GO:0003677">
    <property type="term" value="F:DNA binding"/>
    <property type="evidence" value="ECO:0007669"/>
    <property type="project" value="TreeGrafter"/>
</dbReference>
<dbReference type="InterPro" id="IPR027417">
    <property type="entry name" value="P-loop_NTPase"/>
</dbReference>
<evidence type="ECO:0000259" key="2">
    <source>
        <dbReference type="PROSITE" id="PS50105"/>
    </source>
</evidence>